<comment type="caution">
    <text evidence="1">The sequence shown here is derived from an EMBL/GenBank/DDBJ whole genome shotgun (WGS) entry which is preliminary data.</text>
</comment>
<organism evidence="1 2">
    <name type="scientific">Blastopirellula marina DSM 3645</name>
    <dbReference type="NCBI Taxonomy" id="314230"/>
    <lineage>
        <taxon>Bacteria</taxon>
        <taxon>Pseudomonadati</taxon>
        <taxon>Planctomycetota</taxon>
        <taxon>Planctomycetia</taxon>
        <taxon>Pirellulales</taxon>
        <taxon>Pirellulaceae</taxon>
        <taxon>Blastopirellula</taxon>
    </lineage>
</organism>
<dbReference type="Proteomes" id="UP000004358">
    <property type="component" value="Unassembled WGS sequence"/>
</dbReference>
<name>A3ZUQ3_9BACT</name>
<dbReference type="EMBL" id="AANZ01000013">
    <property type="protein sequence ID" value="EAQ79639.1"/>
    <property type="molecule type" value="Genomic_DNA"/>
</dbReference>
<protein>
    <submittedName>
        <fullName evidence="1">Uncharacterized protein</fullName>
    </submittedName>
</protein>
<accession>A3ZUQ3</accession>
<sequence length="77" mass="8742">MNAFSVLWLHRTGQTLGEQTPMAYEKAKLLLESSHSYLERIAAIQSSLELGMPYDEIEDYLDWVELMRCEASSGSAE</sequence>
<dbReference type="HOGENOM" id="CLU_2631088_0_0_0"/>
<reference evidence="1 2" key="1">
    <citation type="submission" date="2006-02" db="EMBL/GenBank/DDBJ databases">
        <authorList>
            <person name="Amann R."/>
            <person name="Ferriera S."/>
            <person name="Johnson J."/>
            <person name="Kravitz S."/>
            <person name="Halpern A."/>
            <person name="Remington K."/>
            <person name="Beeson K."/>
            <person name="Tran B."/>
            <person name="Rogers Y.-H."/>
            <person name="Friedman R."/>
            <person name="Venter J.C."/>
        </authorList>
    </citation>
    <scope>NUCLEOTIDE SEQUENCE [LARGE SCALE GENOMIC DNA]</scope>
    <source>
        <strain evidence="1 2">DSM 3645</strain>
    </source>
</reference>
<evidence type="ECO:0000313" key="1">
    <source>
        <dbReference type="EMBL" id="EAQ79639.1"/>
    </source>
</evidence>
<dbReference type="AlphaFoldDB" id="A3ZUQ3"/>
<evidence type="ECO:0000313" key="2">
    <source>
        <dbReference type="Proteomes" id="UP000004358"/>
    </source>
</evidence>
<gene>
    <name evidence="1" type="ORF">DSM3645_24060</name>
</gene>
<proteinExistence type="predicted"/>